<evidence type="ECO:0000313" key="2">
    <source>
        <dbReference type="Proteomes" id="UP000018936"/>
    </source>
</evidence>
<feature type="non-terminal residue" evidence="1">
    <location>
        <position position="401"/>
    </location>
</feature>
<name>V8N7Y0_OPHHA</name>
<sequence>MSGKEQKKMLLLLTNSHIKVIVFQLDFRATGALLGVIIVKERNNIFIEGKVWIATTLSKLSIRMLSNYFDLQHKQVLFSFQTQTNRRQYSNFDTYSHPGKRFVEEAFLCSHSRPLLSKKVWRRCTEKENWALPPLDVPDRMIIEDGSGISRAIHVVASVLNAASSSQLSKRRMLVGDHQSPQIVQPWQEFVEFNYYKPGDYLITGITSKIIAAFYPHDFSQAPIHRLRSHIKVIVFQLDFRATGALLGVIIVKERNNIFIEGKVWIATTLSKLSIRMLSNYFDLQHKQVLFSFQTQTNRRQYSNFDTYSHPGKRFVEEAFLCSHSRPLLSKKVWRRCTEKENWALPPLDVPDRMIIEDGSGISRAIHVVASVLNAASSSQLSKRRMLVGDHQSPQIVQPWQ</sequence>
<accession>V8N7Y0</accession>
<dbReference type="AlphaFoldDB" id="V8N7Y0"/>
<organism evidence="1 2">
    <name type="scientific">Ophiophagus hannah</name>
    <name type="common">King cobra</name>
    <name type="synonym">Naja hannah</name>
    <dbReference type="NCBI Taxonomy" id="8665"/>
    <lineage>
        <taxon>Eukaryota</taxon>
        <taxon>Metazoa</taxon>
        <taxon>Chordata</taxon>
        <taxon>Craniata</taxon>
        <taxon>Vertebrata</taxon>
        <taxon>Euteleostomi</taxon>
        <taxon>Lepidosauria</taxon>
        <taxon>Squamata</taxon>
        <taxon>Bifurcata</taxon>
        <taxon>Unidentata</taxon>
        <taxon>Episquamata</taxon>
        <taxon>Toxicofera</taxon>
        <taxon>Serpentes</taxon>
        <taxon>Colubroidea</taxon>
        <taxon>Elapidae</taxon>
        <taxon>Elapinae</taxon>
        <taxon>Ophiophagus</taxon>
    </lineage>
</organism>
<comment type="caution">
    <text evidence="1">The sequence shown here is derived from an EMBL/GenBank/DDBJ whole genome shotgun (WGS) entry which is preliminary data.</text>
</comment>
<keyword evidence="2" id="KW-1185">Reference proteome</keyword>
<dbReference type="EMBL" id="AZIM01007016">
    <property type="protein sequence ID" value="ETE58220.1"/>
    <property type="molecule type" value="Genomic_DNA"/>
</dbReference>
<dbReference type="OrthoDB" id="5984008at2759"/>
<reference evidence="1 2" key="1">
    <citation type="journal article" date="2013" name="Proc. Natl. Acad. Sci. U.S.A.">
        <title>The king cobra genome reveals dynamic gene evolution and adaptation in the snake venom system.</title>
        <authorList>
            <person name="Vonk F.J."/>
            <person name="Casewell N.R."/>
            <person name="Henkel C.V."/>
            <person name="Heimberg A.M."/>
            <person name="Jansen H.J."/>
            <person name="McCleary R.J."/>
            <person name="Kerkkamp H.M."/>
            <person name="Vos R.A."/>
            <person name="Guerreiro I."/>
            <person name="Calvete J.J."/>
            <person name="Wuster W."/>
            <person name="Woods A.E."/>
            <person name="Logan J.M."/>
            <person name="Harrison R.A."/>
            <person name="Castoe T.A."/>
            <person name="de Koning A.P."/>
            <person name="Pollock D.D."/>
            <person name="Yandell M."/>
            <person name="Calderon D."/>
            <person name="Renjifo C."/>
            <person name="Currier R.B."/>
            <person name="Salgado D."/>
            <person name="Pla D."/>
            <person name="Sanz L."/>
            <person name="Hyder A.S."/>
            <person name="Ribeiro J.M."/>
            <person name="Arntzen J.W."/>
            <person name="van den Thillart G.E."/>
            <person name="Boetzer M."/>
            <person name="Pirovano W."/>
            <person name="Dirks R.P."/>
            <person name="Spaink H.P."/>
            <person name="Duboule D."/>
            <person name="McGlinn E."/>
            <person name="Kini R.M."/>
            <person name="Richardson M.K."/>
        </authorList>
    </citation>
    <scope>NUCLEOTIDE SEQUENCE</scope>
    <source>
        <tissue evidence="1">Blood</tissue>
    </source>
</reference>
<feature type="non-terminal residue" evidence="1">
    <location>
        <position position="1"/>
    </location>
</feature>
<dbReference type="Gene3D" id="3.40.50.2300">
    <property type="match status" value="4"/>
</dbReference>
<gene>
    <name evidence="1" type="ORF">L345_16059</name>
</gene>
<protein>
    <submittedName>
        <fullName evidence="1">Uncharacterized protein</fullName>
    </submittedName>
</protein>
<dbReference type="Proteomes" id="UP000018936">
    <property type="component" value="Unassembled WGS sequence"/>
</dbReference>
<evidence type="ECO:0000313" key="1">
    <source>
        <dbReference type="EMBL" id="ETE58220.1"/>
    </source>
</evidence>
<proteinExistence type="predicted"/>